<reference evidence="1 2" key="1">
    <citation type="journal article" date="2021" name="Plant Biotechnol. J.">
        <title>Multi-omics assisted identification of the key and species-specific regulatory components of drought-tolerant mechanisms in Gossypium stocksii.</title>
        <authorList>
            <person name="Yu D."/>
            <person name="Ke L."/>
            <person name="Zhang D."/>
            <person name="Wu Y."/>
            <person name="Sun Y."/>
            <person name="Mei J."/>
            <person name="Sun J."/>
            <person name="Sun Y."/>
        </authorList>
    </citation>
    <scope>NUCLEOTIDE SEQUENCE [LARGE SCALE GENOMIC DNA]</scope>
    <source>
        <strain evidence="2">cv. E1</strain>
        <tissue evidence="1">Leaf</tissue>
    </source>
</reference>
<organism evidence="1 2">
    <name type="scientific">Gossypium stocksii</name>
    <dbReference type="NCBI Taxonomy" id="47602"/>
    <lineage>
        <taxon>Eukaryota</taxon>
        <taxon>Viridiplantae</taxon>
        <taxon>Streptophyta</taxon>
        <taxon>Embryophyta</taxon>
        <taxon>Tracheophyta</taxon>
        <taxon>Spermatophyta</taxon>
        <taxon>Magnoliopsida</taxon>
        <taxon>eudicotyledons</taxon>
        <taxon>Gunneridae</taxon>
        <taxon>Pentapetalae</taxon>
        <taxon>rosids</taxon>
        <taxon>malvids</taxon>
        <taxon>Malvales</taxon>
        <taxon>Malvaceae</taxon>
        <taxon>Malvoideae</taxon>
        <taxon>Gossypium</taxon>
    </lineage>
</organism>
<protein>
    <submittedName>
        <fullName evidence="1">Uncharacterized protein</fullName>
    </submittedName>
</protein>
<keyword evidence="2" id="KW-1185">Reference proteome</keyword>
<proteinExistence type="predicted"/>
<dbReference type="EMBL" id="JAIQCV010000007">
    <property type="protein sequence ID" value="KAH1080977.1"/>
    <property type="molecule type" value="Genomic_DNA"/>
</dbReference>
<comment type="caution">
    <text evidence="1">The sequence shown here is derived from an EMBL/GenBank/DDBJ whole genome shotgun (WGS) entry which is preliminary data.</text>
</comment>
<dbReference type="Proteomes" id="UP000828251">
    <property type="component" value="Unassembled WGS sequence"/>
</dbReference>
<sequence length="61" mass="6752">MDSKIQHACHPDSITMQIPTEWLSAVGELERLKSFVQRNKVSTSIAKNGCNMKSMMASGRA</sequence>
<evidence type="ECO:0000313" key="2">
    <source>
        <dbReference type="Proteomes" id="UP000828251"/>
    </source>
</evidence>
<evidence type="ECO:0000313" key="1">
    <source>
        <dbReference type="EMBL" id="KAH1080977.1"/>
    </source>
</evidence>
<dbReference type="AlphaFoldDB" id="A0A9D4A162"/>
<name>A0A9D4A162_9ROSI</name>
<dbReference type="OrthoDB" id="185373at2759"/>
<accession>A0A9D4A162</accession>
<gene>
    <name evidence="1" type="ORF">J1N35_020738</name>
</gene>